<feature type="chain" id="PRO_5003375762" description="Lipoprotein" evidence="1">
    <location>
        <begin position="20"/>
        <end position="462"/>
    </location>
</feature>
<dbReference type="Proteomes" id="UP000002772">
    <property type="component" value="Unassembled WGS sequence"/>
</dbReference>
<evidence type="ECO:0000259" key="4">
    <source>
        <dbReference type="Pfam" id="PF17165"/>
    </source>
</evidence>
<evidence type="ECO:0000313" key="6">
    <source>
        <dbReference type="Proteomes" id="UP000002772"/>
    </source>
</evidence>
<evidence type="ECO:0000313" key="5">
    <source>
        <dbReference type="EMBL" id="EGN57226.1"/>
    </source>
</evidence>
<accession>F8N6C1</accession>
<dbReference type="OrthoDB" id="1004111at2"/>
<dbReference type="AlphaFoldDB" id="F8N6C1"/>
<reference evidence="6" key="1">
    <citation type="journal article" date="2011" name="Stand. Genomic Sci.">
        <title>Non-contiguous finished genome sequence of the opportunistic oral pathogen Prevotella multisaccharivorax type strain (PPPA20).</title>
        <authorList>
            <person name="Pati A."/>
            <person name="Gronow S."/>
            <person name="Lu M."/>
            <person name="Lapidus A."/>
            <person name="Nolan M."/>
            <person name="Lucas S."/>
            <person name="Hammon N."/>
            <person name="Deshpande S."/>
            <person name="Cheng J.F."/>
            <person name="Tapia R."/>
            <person name="Han C."/>
            <person name="Goodwin L."/>
            <person name="Pitluck S."/>
            <person name="Liolios K."/>
            <person name="Pagani I."/>
            <person name="Mavromatis K."/>
            <person name="Mikhailova N."/>
            <person name="Huntemann M."/>
            <person name="Chen A."/>
            <person name="Palaniappan K."/>
            <person name="Land M."/>
            <person name="Hauser L."/>
            <person name="Detter J.C."/>
            <person name="Brambilla E.M."/>
            <person name="Rohde M."/>
            <person name="Goker M."/>
            <person name="Woyke T."/>
            <person name="Bristow J."/>
            <person name="Eisen J.A."/>
            <person name="Markowitz V."/>
            <person name="Hugenholtz P."/>
            <person name="Kyrpides N.C."/>
            <person name="Klenk H.P."/>
            <person name="Ivanova N."/>
        </authorList>
    </citation>
    <scope>NUCLEOTIDE SEQUENCE [LARGE SCALE GENOMIC DNA]</scope>
    <source>
        <strain evidence="6">DSM 17128</strain>
    </source>
</reference>
<feature type="domain" description="DUF5125" evidence="3">
    <location>
        <begin position="130"/>
        <end position="315"/>
    </location>
</feature>
<dbReference type="EMBL" id="GL945017">
    <property type="protein sequence ID" value="EGN57226.1"/>
    <property type="molecule type" value="Genomic_DNA"/>
</dbReference>
<dbReference type="eggNOG" id="ENOG502Z8X2">
    <property type="taxonomic scope" value="Bacteria"/>
</dbReference>
<dbReference type="RefSeq" id="WP_007574608.1">
    <property type="nucleotide sequence ID" value="NZ_BPTS01000002.1"/>
</dbReference>
<organism evidence="5 6">
    <name type="scientific">Hallella multisaccharivorax DSM 17128</name>
    <dbReference type="NCBI Taxonomy" id="688246"/>
    <lineage>
        <taxon>Bacteria</taxon>
        <taxon>Pseudomonadati</taxon>
        <taxon>Bacteroidota</taxon>
        <taxon>Bacteroidia</taxon>
        <taxon>Bacteroidales</taxon>
        <taxon>Prevotellaceae</taxon>
        <taxon>Hallella</taxon>
    </lineage>
</organism>
<feature type="domain" description="DUF5016" evidence="2">
    <location>
        <begin position="8"/>
        <end position="125"/>
    </location>
</feature>
<dbReference type="Pfam" id="PF16408">
    <property type="entry name" value="DUF5016"/>
    <property type="match status" value="1"/>
</dbReference>
<keyword evidence="1" id="KW-0732">Signal</keyword>
<protein>
    <recommendedName>
        <fullName evidence="7">Lipoprotein</fullName>
    </recommendedName>
</protein>
<feature type="domain" description="DUF5121" evidence="4">
    <location>
        <begin position="321"/>
        <end position="449"/>
    </location>
</feature>
<evidence type="ECO:0008006" key="7">
    <source>
        <dbReference type="Google" id="ProtNLM"/>
    </source>
</evidence>
<gene>
    <name evidence="5" type="ORF">Premu_1821</name>
</gene>
<evidence type="ECO:0000259" key="3">
    <source>
        <dbReference type="Pfam" id="PF17163"/>
    </source>
</evidence>
<dbReference type="HOGENOM" id="CLU_026894_0_0_10"/>
<proteinExistence type="predicted"/>
<evidence type="ECO:0000256" key="1">
    <source>
        <dbReference type="SAM" id="SignalP"/>
    </source>
</evidence>
<dbReference type="InterPro" id="IPR033429">
    <property type="entry name" value="DUF5125"/>
</dbReference>
<name>F8N6C1_9BACT</name>
<dbReference type="STRING" id="688246.Premu_1821"/>
<keyword evidence="6" id="KW-1185">Reference proteome</keyword>
<sequence length="462" mass="50304">MKTFKIFCMASLAALCLSACNNNDDDPLPRGDGKPVITSQDVPTSALFGDSLSFSANCKDEGGVALSTLKAYLYFDDEAVGQTTLRTKTEGNYKGKVYVPFLKDIPDGTAKLKLVLQNTHFTTTEQDIDIAVSRPKYDYINLVTGDRTYKMTPDASNPYLFSTTVQSATNLLSGYISAPAQGSNGNIITFGEGSDGCIQGVTTPLSFVSTAIGNIKVTFNTLTYEYKPILDPNAKPVEITIDKNNLYYVGGLIQGLKYKFTDSAADGDDWYYDPDFFTKNSDGSFTFNAVTGMYTIAANYDYKCFRIWAMNGANPASLNDDGTGAVWIIGACTFNKPAFLPFYQNNISWWTGVKYDVCMAPVKNKVYKVTMTVDKQLHHDPSTINFKFFGQAGWGTEFKGSGSDHCITSTSNVFKIGTGSDGHDDGNIYVPNDVTLTPGDTWVLTLDLTKGVGKGVLSAVKK</sequence>
<dbReference type="Pfam" id="PF17163">
    <property type="entry name" value="DUF5125"/>
    <property type="match status" value="1"/>
</dbReference>
<dbReference type="InterPro" id="IPR032184">
    <property type="entry name" value="DUF5016"/>
</dbReference>
<dbReference type="Pfam" id="PF17165">
    <property type="entry name" value="DUF5121"/>
    <property type="match status" value="1"/>
</dbReference>
<feature type="signal peptide" evidence="1">
    <location>
        <begin position="1"/>
        <end position="19"/>
    </location>
</feature>
<evidence type="ECO:0000259" key="2">
    <source>
        <dbReference type="Pfam" id="PF16408"/>
    </source>
</evidence>
<dbReference type="InterPro" id="IPR033430">
    <property type="entry name" value="DUF5121"/>
</dbReference>